<evidence type="ECO:0000313" key="2">
    <source>
        <dbReference type="Proteomes" id="UP000247591"/>
    </source>
</evidence>
<protein>
    <recommendedName>
        <fullName evidence="3">NIPSNAP protein</fullName>
    </recommendedName>
</protein>
<organism evidence="1 2">
    <name type="scientific">Williamsia limnetica</name>
    <dbReference type="NCBI Taxonomy" id="882452"/>
    <lineage>
        <taxon>Bacteria</taxon>
        <taxon>Bacillati</taxon>
        <taxon>Actinomycetota</taxon>
        <taxon>Actinomycetes</taxon>
        <taxon>Mycobacteriales</taxon>
        <taxon>Nocardiaceae</taxon>
        <taxon>Williamsia</taxon>
    </lineage>
</organism>
<evidence type="ECO:0000313" key="1">
    <source>
        <dbReference type="EMBL" id="PYE14352.1"/>
    </source>
</evidence>
<reference evidence="1 2" key="1">
    <citation type="submission" date="2018-06" db="EMBL/GenBank/DDBJ databases">
        <title>Genomic Encyclopedia of Type Strains, Phase IV (KMG-IV): sequencing the most valuable type-strain genomes for metagenomic binning, comparative biology and taxonomic classification.</title>
        <authorList>
            <person name="Goeker M."/>
        </authorList>
    </citation>
    <scope>NUCLEOTIDE SEQUENCE [LARGE SCALE GENOMIC DNA]</scope>
    <source>
        <strain evidence="1 2">DSM 45521</strain>
    </source>
</reference>
<dbReference type="AlphaFoldDB" id="A0A318RQY0"/>
<dbReference type="RefSeq" id="WP_110471508.1">
    <property type="nucleotide sequence ID" value="NZ_QJSP01000013.1"/>
</dbReference>
<dbReference type="OrthoDB" id="4638417at2"/>
<proteinExistence type="predicted"/>
<evidence type="ECO:0008006" key="3">
    <source>
        <dbReference type="Google" id="ProtNLM"/>
    </source>
</evidence>
<dbReference type="EMBL" id="QJSP01000013">
    <property type="protein sequence ID" value="PYE14352.1"/>
    <property type="molecule type" value="Genomic_DNA"/>
</dbReference>
<accession>A0A318RQY0</accession>
<name>A0A318RQY0_WILLI</name>
<gene>
    <name evidence="1" type="ORF">DFR67_113146</name>
</gene>
<sequence length="115" mass="13115">MTGQIIYVVDRVVLKSGCAKKFIEAYNREYAPTARERGMTLDRVLLSPPIWFDDESNTVTALWTLHGQEEWWKAAVKGRHDPEPAAWWTKMDSMIIERSRSMAASADDVDGLNDV</sequence>
<keyword evidence="2" id="KW-1185">Reference proteome</keyword>
<comment type="caution">
    <text evidence="1">The sequence shown here is derived from an EMBL/GenBank/DDBJ whole genome shotgun (WGS) entry which is preliminary data.</text>
</comment>
<dbReference type="Proteomes" id="UP000247591">
    <property type="component" value="Unassembled WGS sequence"/>
</dbReference>